<comment type="cofactor">
    <cofactor evidence="1">
        <name>FAD</name>
        <dbReference type="ChEBI" id="CHEBI:57692"/>
    </cofactor>
</comment>
<keyword evidence="13" id="KW-1185">Reference proteome</keyword>
<dbReference type="RefSeq" id="XP_004334047.1">
    <property type="nucleotide sequence ID" value="XM_004333999.1"/>
</dbReference>
<keyword evidence="6" id="KW-0276">Fatty acid metabolism</keyword>
<keyword evidence="9" id="KW-0576">Peroxisome</keyword>
<organism evidence="12 13">
    <name type="scientific">Acanthamoeba castellanii (strain ATCC 30010 / Neff)</name>
    <dbReference type="NCBI Taxonomy" id="1257118"/>
    <lineage>
        <taxon>Eukaryota</taxon>
        <taxon>Amoebozoa</taxon>
        <taxon>Discosea</taxon>
        <taxon>Longamoebia</taxon>
        <taxon>Centramoebida</taxon>
        <taxon>Acanthamoebidae</taxon>
        <taxon>Acanthamoeba</taxon>
    </lineage>
</organism>
<dbReference type="GO" id="GO:0005777">
    <property type="term" value="C:peroxisome"/>
    <property type="evidence" value="ECO:0007669"/>
    <property type="project" value="UniProtKB-SubCell"/>
</dbReference>
<dbReference type="GO" id="GO:0033540">
    <property type="term" value="P:fatty acid beta-oxidation using acyl-CoA oxidase"/>
    <property type="evidence" value="ECO:0007669"/>
    <property type="project" value="TreeGrafter"/>
</dbReference>
<evidence type="ECO:0000313" key="12">
    <source>
        <dbReference type="EMBL" id="ELR12034.1"/>
    </source>
</evidence>
<dbReference type="SUPFAM" id="SSF47203">
    <property type="entry name" value="Acyl-CoA dehydrogenase C-terminal domain-like"/>
    <property type="match status" value="1"/>
</dbReference>
<dbReference type="SUPFAM" id="SSF56645">
    <property type="entry name" value="Acyl-CoA dehydrogenase NM domain-like"/>
    <property type="match status" value="1"/>
</dbReference>
<dbReference type="AlphaFoldDB" id="L8GGR9"/>
<dbReference type="Gene3D" id="2.40.110.10">
    <property type="entry name" value="Butyryl-CoA Dehydrogenase, subunit A, domain 2"/>
    <property type="match status" value="1"/>
</dbReference>
<protein>
    <submittedName>
        <fullName evidence="12">Acyl-CoA dehydrogenase, middle domain containing protein</fullName>
    </submittedName>
</protein>
<feature type="domain" description="Acyl-coenzyme A oxidase N-terminal" evidence="11">
    <location>
        <begin position="18"/>
        <end position="133"/>
    </location>
</feature>
<evidence type="ECO:0000256" key="1">
    <source>
        <dbReference type="ARBA" id="ARBA00001974"/>
    </source>
</evidence>
<comment type="similarity">
    <text evidence="3">Belongs to the acyl-CoA oxidase family.</text>
</comment>
<evidence type="ECO:0000256" key="9">
    <source>
        <dbReference type="ARBA" id="ARBA00023140"/>
    </source>
</evidence>
<dbReference type="Pfam" id="PF14749">
    <property type="entry name" value="Acyl-CoA_ox_N"/>
    <property type="match status" value="1"/>
</dbReference>
<sequence length="436" mass="49155">MNEEMRTIARERENAPFDVRELTHVIYGGPQATALKERMALIIERDPVLFVKNYYDMTRPEARQKCMAQVRRALQIAQQLKPEEQRAFSQAIASYDRTLSMRLYVHCTLFKESIYTHGTKEQWLKWKDDIESARVLGCFAMTELGHSSFLRGIETTATYDKATGEFILHSPTLTASKWWIGMAGETATHTVAIARLIVDNKDLGLNWFVVQLRSLVDGTLMPGVTCGDIGAKMGRAGYITHVAQQLQADVVAGKDVEEAWNDNLMALVSCSRVHTWYFVVNFFHQVVEEQRQQRTNADGQAGIAPTLHKLCLLFALDRVHAEAALFLEYGYITGEEAALVRRSHLKLCREVRKDAVLLTDALAIPDYVLKAPFGAYDGDIYRNSVLTNHIPHTMYNLKVVTSAPQTNVNGRPFYYEESVAPLIRGVDLAGRSPAKL</sequence>
<dbReference type="FunFam" id="2.40.110.10:FF:000075">
    <property type="entry name" value="Acyl-coenzyme A oxidase"/>
    <property type="match status" value="1"/>
</dbReference>
<reference evidence="12 13" key="1">
    <citation type="journal article" date="2013" name="Genome Biol.">
        <title>Genome of Acanthamoeba castellanii highlights extensive lateral gene transfer and early evolution of tyrosine kinase signaling.</title>
        <authorList>
            <person name="Clarke M."/>
            <person name="Lohan A.J."/>
            <person name="Liu B."/>
            <person name="Lagkouvardos I."/>
            <person name="Roy S."/>
            <person name="Zafar N."/>
            <person name="Bertelli C."/>
            <person name="Schilde C."/>
            <person name="Kianianmomeni A."/>
            <person name="Burglin T.R."/>
            <person name="Frech C."/>
            <person name="Turcotte B."/>
            <person name="Kopec K.O."/>
            <person name="Synnott J.M."/>
            <person name="Choo C."/>
            <person name="Paponov I."/>
            <person name="Finkler A."/>
            <person name="Soon Heng Tan C."/>
            <person name="Hutchins A.P."/>
            <person name="Weinmeier T."/>
            <person name="Rattei T."/>
            <person name="Chu J.S."/>
            <person name="Gimenez G."/>
            <person name="Irimia M."/>
            <person name="Rigden D.J."/>
            <person name="Fitzpatrick D.A."/>
            <person name="Lorenzo-Morales J."/>
            <person name="Bateman A."/>
            <person name="Chiu C.H."/>
            <person name="Tang P."/>
            <person name="Hegemann P."/>
            <person name="Fromm H."/>
            <person name="Raoult D."/>
            <person name="Greub G."/>
            <person name="Miranda-Saavedra D."/>
            <person name="Chen N."/>
            <person name="Nash P."/>
            <person name="Ginger M.L."/>
            <person name="Horn M."/>
            <person name="Schaap P."/>
            <person name="Caler L."/>
            <person name="Loftus B."/>
        </authorList>
    </citation>
    <scope>NUCLEOTIDE SEQUENCE [LARGE SCALE GENOMIC DNA]</scope>
    <source>
        <strain evidence="12 13">Neff</strain>
    </source>
</reference>
<dbReference type="OrthoDB" id="538336at2759"/>
<dbReference type="InterPro" id="IPR012258">
    <property type="entry name" value="Acyl-CoA_oxidase"/>
</dbReference>
<dbReference type="PANTHER" id="PTHR10909">
    <property type="entry name" value="ELECTRON TRANSPORT OXIDOREDUCTASE"/>
    <property type="match status" value="1"/>
</dbReference>
<comment type="subcellular location">
    <subcellularLocation>
        <location evidence="2">Peroxisome</location>
    </subcellularLocation>
</comment>
<evidence type="ECO:0000256" key="2">
    <source>
        <dbReference type="ARBA" id="ARBA00004275"/>
    </source>
</evidence>
<dbReference type="InterPro" id="IPR009100">
    <property type="entry name" value="AcylCoA_DH/oxidase_NM_dom_sf"/>
</dbReference>
<dbReference type="Pfam" id="PF01756">
    <property type="entry name" value="ACOX"/>
    <property type="match status" value="1"/>
</dbReference>
<dbReference type="EMBL" id="KB008136">
    <property type="protein sequence ID" value="ELR12034.1"/>
    <property type="molecule type" value="Genomic_DNA"/>
</dbReference>
<dbReference type="GO" id="GO:0055088">
    <property type="term" value="P:lipid homeostasis"/>
    <property type="evidence" value="ECO:0007669"/>
    <property type="project" value="TreeGrafter"/>
</dbReference>
<evidence type="ECO:0000256" key="8">
    <source>
        <dbReference type="ARBA" id="ARBA00023098"/>
    </source>
</evidence>
<evidence type="ECO:0000313" key="13">
    <source>
        <dbReference type="Proteomes" id="UP000011083"/>
    </source>
</evidence>
<dbReference type="Gene3D" id="1.10.540.10">
    <property type="entry name" value="Acyl-CoA dehydrogenase/oxidase, N-terminal domain"/>
    <property type="match status" value="1"/>
</dbReference>
<dbReference type="InterPro" id="IPR029320">
    <property type="entry name" value="Acyl-CoA_ox_N"/>
</dbReference>
<name>L8GGR9_ACACF</name>
<dbReference type="PANTHER" id="PTHR10909:SF352">
    <property type="entry name" value="ACYL-COENZYME A OXIDASE-LIKE PROTEIN"/>
    <property type="match status" value="1"/>
</dbReference>
<proteinExistence type="inferred from homology"/>
<keyword evidence="4" id="KW-0285">Flavoprotein</keyword>
<dbReference type="GeneID" id="14912511"/>
<accession>L8GGR9</accession>
<evidence type="ECO:0000256" key="7">
    <source>
        <dbReference type="ARBA" id="ARBA00023002"/>
    </source>
</evidence>
<dbReference type="InterPro" id="IPR002655">
    <property type="entry name" value="Acyl-CoA_oxidase_C"/>
</dbReference>
<dbReference type="VEuPathDB" id="AmoebaDB:ACA1_353460"/>
<keyword evidence="8" id="KW-0443">Lipid metabolism</keyword>
<dbReference type="InterPro" id="IPR046373">
    <property type="entry name" value="Acyl-CoA_Oxase/DH_mid-dom_sf"/>
</dbReference>
<keyword evidence="5" id="KW-0274">FAD</keyword>
<dbReference type="KEGG" id="acan:ACA1_353460"/>
<dbReference type="STRING" id="1257118.L8GGR9"/>
<evidence type="ECO:0000256" key="4">
    <source>
        <dbReference type="ARBA" id="ARBA00022630"/>
    </source>
</evidence>
<dbReference type="GO" id="GO:0071949">
    <property type="term" value="F:FAD binding"/>
    <property type="evidence" value="ECO:0007669"/>
    <property type="project" value="InterPro"/>
</dbReference>
<evidence type="ECO:0000259" key="10">
    <source>
        <dbReference type="Pfam" id="PF01756"/>
    </source>
</evidence>
<evidence type="ECO:0000259" key="11">
    <source>
        <dbReference type="Pfam" id="PF14749"/>
    </source>
</evidence>
<evidence type="ECO:0000256" key="5">
    <source>
        <dbReference type="ARBA" id="ARBA00022827"/>
    </source>
</evidence>
<dbReference type="GO" id="GO:0016402">
    <property type="term" value="F:pristanoyl-CoA oxidase activity"/>
    <property type="evidence" value="ECO:0007669"/>
    <property type="project" value="TreeGrafter"/>
</dbReference>
<dbReference type="InterPro" id="IPR037069">
    <property type="entry name" value="AcylCoA_DH/ox_N_sf"/>
</dbReference>
<gene>
    <name evidence="12" type="ORF">ACA1_353460</name>
</gene>
<feature type="domain" description="Acyl-CoA oxidase C-terminal" evidence="10">
    <location>
        <begin position="238"/>
        <end position="383"/>
    </location>
</feature>
<dbReference type="GO" id="GO:0005504">
    <property type="term" value="F:fatty acid binding"/>
    <property type="evidence" value="ECO:0007669"/>
    <property type="project" value="TreeGrafter"/>
</dbReference>
<evidence type="ECO:0000256" key="3">
    <source>
        <dbReference type="ARBA" id="ARBA00006288"/>
    </source>
</evidence>
<dbReference type="Proteomes" id="UP000011083">
    <property type="component" value="Unassembled WGS sequence"/>
</dbReference>
<keyword evidence="7" id="KW-0560">Oxidoreductase</keyword>
<dbReference type="FunFam" id="1.20.140.10:FF:000013">
    <property type="entry name" value="Acyl-coenzyme A oxidase"/>
    <property type="match status" value="1"/>
</dbReference>
<evidence type="ECO:0000256" key="6">
    <source>
        <dbReference type="ARBA" id="ARBA00022832"/>
    </source>
</evidence>
<dbReference type="InterPro" id="IPR036250">
    <property type="entry name" value="AcylCo_DH-like_C"/>
</dbReference>